<accession>A0ABU2EGQ6</accession>
<dbReference type="EMBL" id="JAVLSJ010000001">
    <property type="protein sequence ID" value="MDR9847047.1"/>
    <property type="molecule type" value="Genomic_DNA"/>
</dbReference>
<protein>
    <submittedName>
        <fullName evidence="1">Uncharacterized protein</fullName>
    </submittedName>
</protein>
<proteinExistence type="predicted"/>
<organism evidence="1 2">
    <name type="scientific">Herbaspirillum huttiense subsp. lycopersici</name>
    <dbReference type="NCBI Taxonomy" id="3074428"/>
    <lineage>
        <taxon>Bacteria</taxon>
        <taxon>Pseudomonadati</taxon>
        <taxon>Pseudomonadota</taxon>
        <taxon>Betaproteobacteria</taxon>
        <taxon>Burkholderiales</taxon>
        <taxon>Oxalobacteraceae</taxon>
        <taxon>Herbaspirillum</taxon>
    </lineage>
</organism>
<gene>
    <name evidence="1" type="ORF">RI048_02355</name>
</gene>
<comment type="caution">
    <text evidence="1">The sequence shown here is derived from an EMBL/GenBank/DDBJ whole genome shotgun (WGS) entry which is preliminary data.</text>
</comment>
<evidence type="ECO:0000313" key="2">
    <source>
        <dbReference type="Proteomes" id="UP001246576"/>
    </source>
</evidence>
<reference evidence="1" key="1">
    <citation type="submission" date="2023-09" db="EMBL/GenBank/DDBJ databases">
        <title>Description of first Herbaspirillum huttiense subsp. nephrolepsisexaltata and Herbaspirillum huttiense subsp. lycopersicon.</title>
        <authorList>
            <person name="Poudel M."/>
            <person name="Sharma A."/>
            <person name="Goss E."/>
            <person name="Tapia J.H."/>
            <person name="Harmon C.M."/>
            <person name="Jones J.B."/>
        </authorList>
    </citation>
    <scope>NUCLEOTIDE SEQUENCE</scope>
    <source>
        <strain evidence="1">SE1</strain>
    </source>
</reference>
<name>A0ABU2EGQ6_9BURK</name>
<keyword evidence="2" id="KW-1185">Reference proteome</keyword>
<sequence>MILMTPEAAAAWRAKRRRMGDWMFIRHMRNQGLSLEAAYFVLFGEQMRDFRSKSAA</sequence>
<dbReference type="RefSeq" id="WP_310839469.1">
    <property type="nucleotide sequence ID" value="NZ_JAVLSJ010000001.1"/>
</dbReference>
<dbReference type="Proteomes" id="UP001246576">
    <property type="component" value="Unassembled WGS sequence"/>
</dbReference>
<evidence type="ECO:0000313" key="1">
    <source>
        <dbReference type="EMBL" id="MDR9847047.1"/>
    </source>
</evidence>